<feature type="binding site" evidence="10">
    <location>
        <begin position="7"/>
        <end position="15"/>
    </location>
    <ligand>
        <name>ATP</name>
        <dbReference type="ChEBI" id="CHEBI:30616"/>
    </ligand>
</feature>
<dbReference type="AlphaFoldDB" id="H9ULR4"/>
<dbReference type="NCBIfam" id="TIGR02173">
    <property type="entry name" value="cyt_kin_arch"/>
    <property type="match status" value="1"/>
</dbReference>
<keyword evidence="5 10" id="KW-0547">Nucleotide-binding</keyword>
<dbReference type="GO" id="GO:0005737">
    <property type="term" value="C:cytoplasm"/>
    <property type="evidence" value="ECO:0007669"/>
    <property type="project" value="UniProtKB-SubCell"/>
</dbReference>
<comment type="similarity">
    <text evidence="2 10">Belongs to the cytidylate kinase family. Type 2 subfamily.</text>
</comment>
<dbReference type="OrthoDB" id="5291502at2"/>
<dbReference type="Proteomes" id="UP000007383">
    <property type="component" value="Chromosome"/>
</dbReference>
<dbReference type="GO" id="GO:0036430">
    <property type="term" value="F:CMP kinase activity"/>
    <property type="evidence" value="ECO:0007669"/>
    <property type="project" value="RHEA"/>
</dbReference>
<keyword evidence="3 10" id="KW-0963">Cytoplasm</keyword>
<dbReference type="KEGG" id="sfc:Spiaf_2426"/>
<dbReference type="EMBL" id="CP003282">
    <property type="protein sequence ID" value="AFG38457.1"/>
    <property type="molecule type" value="Genomic_DNA"/>
</dbReference>
<evidence type="ECO:0000256" key="8">
    <source>
        <dbReference type="ARBA" id="ARBA00047615"/>
    </source>
</evidence>
<dbReference type="InterPro" id="IPR011994">
    <property type="entry name" value="Cytidylate_kinase_dom"/>
</dbReference>
<dbReference type="EC" id="2.7.4.25" evidence="10"/>
<gene>
    <name evidence="10" type="primary">cmk</name>
    <name evidence="11" type="ordered locus">Spiaf_2426</name>
</gene>
<dbReference type="GO" id="GO:0036431">
    <property type="term" value="F:dCMP kinase activity"/>
    <property type="evidence" value="ECO:0007669"/>
    <property type="project" value="InterPro"/>
</dbReference>
<evidence type="ECO:0000313" key="12">
    <source>
        <dbReference type="Proteomes" id="UP000007383"/>
    </source>
</evidence>
<organism evidence="11 12">
    <name type="scientific">Spirochaeta africana (strain ATCC 700263 / DSM 8902 / Z-7692)</name>
    <dbReference type="NCBI Taxonomy" id="889378"/>
    <lineage>
        <taxon>Bacteria</taxon>
        <taxon>Pseudomonadati</taxon>
        <taxon>Spirochaetota</taxon>
        <taxon>Spirochaetia</taxon>
        <taxon>Spirochaetales</taxon>
        <taxon>Spirochaetaceae</taxon>
        <taxon>Spirochaeta</taxon>
    </lineage>
</organism>
<dbReference type="RefSeq" id="WP_014456439.1">
    <property type="nucleotide sequence ID" value="NC_017098.1"/>
</dbReference>
<dbReference type="PATRIC" id="fig|889378.3.peg.2402"/>
<evidence type="ECO:0000256" key="3">
    <source>
        <dbReference type="ARBA" id="ARBA00022490"/>
    </source>
</evidence>
<evidence type="ECO:0000256" key="4">
    <source>
        <dbReference type="ARBA" id="ARBA00022679"/>
    </source>
</evidence>
<comment type="subcellular location">
    <subcellularLocation>
        <location evidence="1 10">Cytoplasm</location>
    </subcellularLocation>
</comment>
<dbReference type="SUPFAM" id="SSF52540">
    <property type="entry name" value="P-loop containing nucleoside triphosphate hydrolases"/>
    <property type="match status" value="1"/>
</dbReference>
<evidence type="ECO:0000256" key="2">
    <source>
        <dbReference type="ARBA" id="ARBA00011005"/>
    </source>
</evidence>
<dbReference type="eggNOG" id="COG1102">
    <property type="taxonomic scope" value="Bacteria"/>
</dbReference>
<keyword evidence="12" id="KW-1185">Reference proteome</keyword>
<dbReference type="InterPro" id="IPR027417">
    <property type="entry name" value="P-loop_NTPase"/>
</dbReference>
<evidence type="ECO:0000256" key="1">
    <source>
        <dbReference type="ARBA" id="ARBA00004496"/>
    </source>
</evidence>
<comment type="catalytic activity">
    <reaction evidence="8 10">
        <text>dCMP + ATP = dCDP + ADP</text>
        <dbReference type="Rhea" id="RHEA:25094"/>
        <dbReference type="ChEBI" id="CHEBI:30616"/>
        <dbReference type="ChEBI" id="CHEBI:57566"/>
        <dbReference type="ChEBI" id="CHEBI:58593"/>
        <dbReference type="ChEBI" id="CHEBI:456216"/>
        <dbReference type="EC" id="2.7.4.25"/>
    </reaction>
</comment>
<accession>H9ULR4</accession>
<name>H9ULR4_SPIAZ</name>
<sequence length="172" mass="19514">MRIAISGKSGCGNTTITRMVSETLGVRMVNYTFRSLAEEKGIEFEQLCQLAEQDPSWDRYLDARQVELAMEGDSILGSRLAIWMLQEADLKVYLTAPPEIRAQRIQQREGGDLHAVLEKTSERDRKDRNRYLRLYNIDNDDTSAADMVIDTSDKTPAEITDMIVARAQQLQG</sequence>
<dbReference type="GO" id="GO:0005524">
    <property type="term" value="F:ATP binding"/>
    <property type="evidence" value="ECO:0007669"/>
    <property type="project" value="UniProtKB-UniRule"/>
</dbReference>
<protein>
    <recommendedName>
        <fullName evidence="10">Cytidylate kinase</fullName>
        <shortName evidence="10">CK</shortName>
        <ecNumber evidence="10">2.7.4.25</ecNumber>
    </recommendedName>
    <alternativeName>
        <fullName evidence="10">Cytidine monophosphate kinase</fullName>
        <shortName evidence="10">CMP kinase</shortName>
    </alternativeName>
</protein>
<reference evidence="12" key="1">
    <citation type="journal article" date="2013" name="Stand. Genomic Sci.">
        <title>Complete genome sequence of the halophilic bacterium Spirochaeta africana type strain (Z-7692(T)) from the alkaline Lake Magadi in the East African Rift.</title>
        <authorList>
            <person name="Liolos K."/>
            <person name="Abt B."/>
            <person name="Scheuner C."/>
            <person name="Teshima H."/>
            <person name="Held B."/>
            <person name="Lapidus A."/>
            <person name="Nolan M."/>
            <person name="Lucas S."/>
            <person name="Deshpande S."/>
            <person name="Cheng J.F."/>
            <person name="Tapia R."/>
            <person name="Goodwin L.A."/>
            <person name="Pitluck S."/>
            <person name="Pagani I."/>
            <person name="Ivanova N."/>
            <person name="Mavromatis K."/>
            <person name="Mikhailova N."/>
            <person name="Huntemann M."/>
            <person name="Pati A."/>
            <person name="Chen A."/>
            <person name="Palaniappan K."/>
            <person name="Land M."/>
            <person name="Rohde M."/>
            <person name="Tindall B.J."/>
            <person name="Detter J.C."/>
            <person name="Goker M."/>
            <person name="Bristow J."/>
            <person name="Eisen J.A."/>
            <person name="Markowitz V."/>
            <person name="Hugenholtz P."/>
            <person name="Woyke T."/>
            <person name="Klenk H.P."/>
            <person name="Kyrpides N.C."/>
        </authorList>
    </citation>
    <scope>NUCLEOTIDE SEQUENCE</scope>
    <source>
        <strain evidence="12">ATCC 700263 / DSM 8902 / Z-7692</strain>
    </source>
</reference>
<keyword evidence="4 10" id="KW-0808">Transferase</keyword>
<comment type="catalytic activity">
    <reaction evidence="9 10">
        <text>CMP + ATP = CDP + ADP</text>
        <dbReference type="Rhea" id="RHEA:11600"/>
        <dbReference type="ChEBI" id="CHEBI:30616"/>
        <dbReference type="ChEBI" id="CHEBI:58069"/>
        <dbReference type="ChEBI" id="CHEBI:60377"/>
        <dbReference type="ChEBI" id="CHEBI:456216"/>
        <dbReference type="EC" id="2.7.4.25"/>
    </reaction>
</comment>
<keyword evidence="6 10" id="KW-0418">Kinase</keyword>
<proteinExistence type="inferred from homology"/>
<dbReference type="HAMAP" id="MF_00239">
    <property type="entry name" value="Cytidyl_kinase_type2"/>
    <property type="match status" value="1"/>
</dbReference>
<dbReference type="HOGENOM" id="CLU_079959_1_0_12"/>
<evidence type="ECO:0000256" key="5">
    <source>
        <dbReference type="ARBA" id="ARBA00022741"/>
    </source>
</evidence>
<evidence type="ECO:0000313" key="11">
    <source>
        <dbReference type="EMBL" id="AFG38457.1"/>
    </source>
</evidence>
<dbReference type="GO" id="GO:0006220">
    <property type="term" value="P:pyrimidine nucleotide metabolic process"/>
    <property type="evidence" value="ECO:0007669"/>
    <property type="project" value="UniProtKB-UniRule"/>
</dbReference>
<keyword evidence="7 10" id="KW-0067">ATP-binding</keyword>
<dbReference type="InterPro" id="IPR011892">
    <property type="entry name" value="Cyt_kin_arch"/>
</dbReference>
<evidence type="ECO:0000256" key="7">
    <source>
        <dbReference type="ARBA" id="ARBA00022840"/>
    </source>
</evidence>
<dbReference type="CDD" id="cd02020">
    <property type="entry name" value="CMPK"/>
    <property type="match status" value="1"/>
</dbReference>
<dbReference type="STRING" id="889378.Spiaf_2426"/>
<dbReference type="Pfam" id="PF13189">
    <property type="entry name" value="Cytidylate_kin2"/>
    <property type="match status" value="1"/>
</dbReference>
<evidence type="ECO:0000256" key="10">
    <source>
        <dbReference type="HAMAP-Rule" id="MF_00239"/>
    </source>
</evidence>
<evidence type="ECO:0000256" key="6">
    <source>
        <dbReference type="ARBA" id="ARBA00022777"/>
    </source>
</evidence>
<dbReference type="Gene3D" id="3.40.50.300">
    <property type="entry name" value="P-loop containing nucleotide triphosphate hydrolases"/>
    <property type="match status" value="1"/>
</dbReference>
<evidence type="ECO:0000256" key="9">
    <source>
        <dbReference type="ARBA" id="ARBA00048478"/>
    </source>
</evidence>